<dbReference type="OrthoDB" id="3144234at2759"/>
<dbReference type="InterPro" id="IPR046522">
    <property type="entry name" value="DUF6699"/>
</dbReference>
<dbReference type="Proteomes" id="UP000053989">
    <property type="component" value="Unassembled WGS sequence"/>
</dbReference>
<reference evidence="3" key="2">
    <citation type="submission" date="2015-01" db="EMBL/GenBank/DDBJ databases">
        <title>Evolutionary Origins and Diversification of the Mycorrhizal Mutualists.</title>
        <authorList>
            <consortium name="DOE Joint Genome Institute"/>
            <consortium name="Mycorrhizal Genomics Consortium"/>
            <person name="Kohler A."/>
            <person name="Kuo A."/>
            <person name="Nagy L.G."/>
            <person name="Floudas D."/>
            <person name="Copeland A."/>
            <person name="Barry K.W."/>
            <person name="Cichocki N."/>
            <person name="Veneault-Fourrey C."/>
            <person name="LaButti K."/>
            <person name="Lindquist E.A."/>
            <person name="Lipzen A."/>
            <person name="Lundell T."/>
            <person name="Morin E."/>
            <person name="Murat C."/>
            <person name="Riley R."/>
            <person name="Ohm R."/>
            <person name="Sun H."/>
            <person name="Tunlid A."/>
            <person name="Henrissat B."/>
            <person name="Grigoriev I.V."/>
            <person name="Hibbett D.S."/>
            <person name="Martin F."/>
        </authorList>
    </citation>
    <scope>NUCLEOTIDE SEQUENCE [LARGE SCALE GENOMIC DNA]</scope>
    <source>
        <strain evidence="3">Foug A</strain>
    </source>
</reference>
<name>A0A0C3A5G7_9AGAM</name>
<evidence type="ECO:0000313" key="3">
    <source>
        <dbReference type="Proteomes" id="UP000053989"/>
    </source>
</evidence>
<gene>
    <name evidence="2" type="ORF">SCLCIDRAFT_26912</name>
</gene>
<dbReference type="Pfam" id="PF20415">
    <property type="entry name" value="DUF6699"/>
    <property type="match status" value="1"/>
</dbReference>
<organism evidence="2 3">
    <name type="scientific">Scleroderma citrinum Foug A</name>
    <dbReference type="NCBI Taxonomy" id="1036808"/>
    <lineage>
        <taxon>Eukaryota</taxon>
        <taxon>Fungi</taxon>
        <taxon>Dikarya</taxon>
        <taxon>Basidiomycota</taxon>
        <taxon>Agaricomycotina</taxon>
        <taxon>Agaricomycetes</taxon>
        <taxon>Agaricomycetidae</taxon>
        <taxon>Boletales</taxon>
        <taxon>Sclerodermatineae</taxon>
        <taxon>Sclerodermataceae</taxon>
        <taxon>Scleroderma</taxon>
    </lineage>
</organism>
<accession>A0A0C3A5G7</accession>
<keyword evidence="3" id="KW-1185">Reference proteome</keyword>
<evidence type="ECO:0000259" key="1">
    <source>
        <dbReference type="Pfam" id="PF20415"/>
    </source>
</evidence>
<sequence length="298" mass="33834">MSSPYTYSPVASHPTWYLNYNPNPPGTPFIPPVSLPSSPGLSTPPRIRPSTPYDTPYAAHGVHRPPRRLSWHAGMPPSPSLQPLDTPFRYRRHSFRWPYDTSDHSVHDFSWTYPSTLLSPSPSARFQIHPLLTRETSFAGFYFNLASPTFLPLRIIGPGRQFAVISPHELHQPATDPPITRMRISHGVIPQWPIDIGLLSVESGMDTIPPITVGDVLYMVHVSLGRKITHRDWDDLTISEQTEIACTYTQRYTNTPSTIEVEALQGVRRVDYLGEKHIFRGLVRVHDEDGLFRWKLIT</sequence>
<dbReference type="HOGENOM" id="CLU_066470_0_0_1"/>
<dbReference type="AlphaFoldDB" id="A0A0C3A5G7"/>
<protein>
    <recommendedName>
        <fullName evidence="1">DUF6699 domain-containing protein</fullName>
    </recommendedName>
</protein>
<dbReference type="STRING" id="1036808.A0A0C3A5G7"/>
<reference evidence="2 3" key="1">
    <citation type="submission" date="2014-04" db="EMBL/GenBank/DDBJ databases">
        <authorList>
            <consortium name="DOE Joint Genome Institute"/>
            <person name="Kuo A."/>
            <person name="Kohler A."/>
            <person name="Nagy L.G."/>
            <person name="Floudas D."/>
            <person name="Copeland A."/>
            <person name="Barry K.W."/>
            <person name="Cichocki N."/>
            <person name="Veneault-Fourrey C."/>
            <person name="LaButti K."/>
            <person name="Lindquist E.A."/>
            <person name="Lipzen A."/>
            <person name="Lundell T."/>
            <person name="Morin E."/>
            <person name="Murat C."/>
            <person name="Sun H."/>
            <person name="Tunlid A."/>
            <person name="Henrissat B."/>
            <person name="Grigoriev I.V."/>
            <person name="Hibbett D.S."/>
            <person name="Martin F."/>
            <person name="Nordberg H.P."/>
            <person name="Cantor M.N."/>
            <person name="Hua S.X."/>
        </authorList>
    </citation>
    <scope>NUCLEOTIDE SEQUENCE [LARGE SCALE GENOMIC DNA]</scope>
    <source>
        <strain evidence="2 3">Foug A</strain>
    </source>
</reference>
<dbReference type="InParanoid" id="A0A0C3A5G7"/>
<feature type="domain" description="DUF6699" evidence="1">
    <location>
        <begin position="166"/>
        <end position="286"/>
    </location>
</feature>
<proteinExistence type="predicted"/>
<dbReference type="EMBL" id="KN822067">
    <property type="protein sequence ID" value="KIM59962.1"/>
    <property type="molecule type" value="Genomic_DNA"/>
</dbReference>
<evidence type="ECO:0000313" key="2">
    <source>
        <dbReference type="EMBL" id="KIM59962.1"/>
    </source>
</evidence>